<evidence type="ECO:0000313" key="5">
    <source>
        <dbReference type="EMBL" id="NES31615.1"/>
    </source>
</evidence>
<name>A0AAJ2ZKC2_9ACTN</name>
<keyword evidence="7" id="KW-1185">Reference proteome</keyword>
<evidence type="ECO:0000313" key="8">
    <source>
        <dbReference type="Proteomes" id="UP000477779"/>
    </source>
</evidence>
<dbReference type="PANTHER" id="PTHR43782">
    <property type="entry name" value="ARGINASE"/>
    <property type="match status" value="1"/>
</dbReference>
<dbReference type="PANTHER" id="PTHR43782:SF3">
    <property type="entry name" value="ARGINASE"/>
    <property type="match status" value="1"/>
</dbReference>
<protein>
    <submittedName>
        <fullName evidence="5">Arginase family protein</fullName>
    </submittedName>
</protein>
<gene>
    <name evidence="5" type="ORF">G3561_29165</name>
    <name evidence="6" type="ORF">GCE86_03515</name>
</gene>
<evidence type="ECO:0000256" key="1">
    <source>
        <dbReference type="ARBA" id="ARBA00022723"/>
    </source>
</evidence>
<evidence type="ECO:0000256" key="2">
    <source>
        <dbReference type="ARBA" id="ARBA00022801"/>
    </source>
</evidence>
<evidence type="ECO:0000256" key="4">
    <source>
        <dbReference type="PROSITE-ProRule" id="PRU00742"/>
    </source>
</evidence>
<dbReference type="CDD" id="cd09999">
    <property type="entry name" value="Arginase-like_1"/>
    <property type="match status" value="1"/>
</dbReference>
<organism evidence="5 8">
    <name type="scientific">Micromonospora terminaliae</name>
    <dbReference type="NCBI Taxonomy" id="1914461"/>
    <lineage>
        <taxon>Bacteria</taxon>
        <taxon>Bacillati</taxon>
        <taxon>Actinomycetota</taxon>
        <taxon>Actinomycetes</taxon>
        <taxon>Micromonosporales</taxon>
        <taxon>Micromonosporaceae</taxon>
        <taxon>Micromonospora</taxon>
    </lineage>
</organism>
<proteinExistence type="inferred from homology"/>
<dbReference type="GO" id="GO:0005737">
    <property type="term" value="C:cytoplasm"/>
    <property type="evidence" value="ECO:0007669"/>
    <property type="project" value="TreeGrafter"/>
</dbReference>
<dbReference type="GO" id="GO:0030145">
    <property type="term" value="F:manganese ion binding"/>
    <property type="evidence" value="ECO:0007669"/>
    <property type="project" value="TreeGrafter"/>
</dbReference>
<evidence type="ECO:0000256" key="3">
    <source>
        <dbReference type="ARBA" id="ARBA00023211"/>
    </source>
</evidence>
<sequence length="304" mass="31770">MTARGWYLAGAPWDCSGLGRGERLAPGALRAAGLSDLVPDDAGDAPIVVDDDRRDDATGVRGLEQTARAARVLADWLDAAARRRPGRRPLVLGGDCSLLLGVLPWLRRSRDRVGLWFVDGHPDYLDGPSSPTGETADMDLALLTGSGPERLTAPAGSTAPLVAPADVVLVGHRTRDLDPEAAAEVARLPDSIRRIDAPAVVDAPRRCGERAAALLAGVDGGVWLHVDCDVLDPGAMPAVSYPEPGGPTAGQVADLLAPLVAAPRLLGMSIADFRPDLDPDGTHAATLVELLRRLLPAAHSPRGE</sequence>
<reference evidence="6 7" key="1">
    <citation type="submission" date="2019-10" db="EMBL/GenBank/DDBJ databases">
        <title>Genome Sequence of Micromonospora terminaliae DSM 101760.</title>
        <authorList>
            <person name="Guo L."/>
        </authorList>
    </citation>
    <scope>NUCLEOTIDE SEQUENCE [LARGE SCALE GENOMIC DNA]</scope>
    <source>
        <strain evidence="6 7">DSM 101760</strain>
    </source>
</reference>
<comment type="similarity">
    <text evidence="4">Belongs to the arginase family.</text>
</comment>
<dbReference type="Pfam" id="PF00491">
    <property type="entry name" value="Arginase"/>
    <property type="match status" value="1"/>
</dbReference>
<dbReference type="GO" id="GO:0004053">
    <property type="term" value="F:arginase activity"/>
    <property type="evidence" value="ECO:0007669"/>
    <property type="project" value="TreeGrafter"/>
</dbReference>
<dbReference type="RefSeq" id="WP_154225568.1">
    <property type="nucleotide sequence ID" value="NZ_CP045309.1"/>
</dbReference>
<keyword evidence="1" id="KW-0479">Metal-binding</keyword>
<accession>A0AAJ2ZKC2</accession>
<dbReference type="AlphaFoldDB" id="A0AAJ2ZKC2"/>
<keyword evidence="2" id="KW-0378">Hydrolase</keyword>
<evidence type="ECO:0000313" key="7">
    <source>
        <dbReference type="Proteomes" id="UP000402241"/>
    </source>
</evidence>
<dbReference type="PROSITE" id="PS51409">
    <property type="entry name" value="ARGINASE_2"/>
    <property type="match status" value="1"/>
</dbReference>
<evidence type="ECO:0000313" key="6">
    <source>
        <dbReference type="EMBL" id="QGL46197.1"/>
    </source>
</evidence>
<dbReference type="EMBL" id="JAAHBZ010000019">
    <property type="protein sequence ID" value="NES31615.1"/>
    <property type="molecule type" value="Genomic_DNA"/>
</dbReference>
<dbReference type="InterPro" id="IPR006035">
    <property type="entry name" value="Ureohydrolase"/>
</dbReference>
<dbReference type="SUPFAM" id="SSF52768">
    <property type="entry name" value="Arginase/deacetylase"/>
    <property type="match status" value="1"/>
</dbReference>
<keyword evidence="3" id="KW-0464">Manganese</keyword>
<dbReference type="Proteomes" id="UP000477779">
    <property type="component" value="Unassembled WGS sequence"/>
</dbReference>
<dbReference type="Proteomes" id="UP000402241">
    <property type="component" value="Chromosome"/>
</dbReference>
<dbReference type="PRINTS" id="PR00116">
    <property type="entry name" value="ARGINASE"/>
</dbReference>
<reference evidence="5 8" key="2">
    <citation type="submission" date="2020-02" db="EMBL/GenBank/DDBJ databases">
        <title>WGS of Micromonospora spp. isolated from hot spring.</title>
        <authorList>
            <person name="Thawai C."/>
        </authorList>
    </citation>
    <scope>NUCLEOTIDE SEQUENCE [LARGE SCALE GENOMIC DNA]</scope>
    <source>
        <strain evidence="5 8">TMS7</strain>
    </source>
</reference>
<dbReference type="InterPro" id="IPR023696">
    <property type="entry name" value="Ureohydrolase_dom_sf"/>
</dbReference>
<dbReference type="PIRSF" id="PIRSF036979">
    <property type="entry name" value="Arginase"/>
    <property type="match status" value="1"/>
</dbReference>
<dbReference type="Gene3D" id="3.40.800.10">
    <property type="entry name" value="Ureohydrolase domain"/>
    <property type="match status" value="1"/>
</dbReference>
<dbReference type="EMBL" id="CP045309">
    <property type="protein sequence ID" value="QGL46197.1"/>
    <property type="molecule type" value="Genomic_DNA"/>
</dbReference>